<evidence type="ECO:0000313" key="2">
    <source>
        <dbReference type="EMBL" id="GAA0872981.1"/>
    </source>
</evidence>
<evidence type="ECO:0000256" key="1">
    <source>
        <dbReference type="SAM" id="Phobius"/>
    </source>
</evidence>
<evidence type="ECO:0000313" key="3">
    <source>
        <dbReference type="Proteomes" id="UP001500507"/>
    </source>
</evidence>
<keyword evidence="1" id="KW-0472">Membrane</keyword>
<keyword evidence="3" id="KW-1185">Reference proteome</keyword>
<organism evidence="2 3">
    <name type="scientific">Gangjinia marincola</name>
    <dbReference type="NCBI Taxonomy" id="578463"/>
    <lineage>
        <taxon>Bacteria</taxon>
        <taxon>Pseudomonadati</taxon>
        <taxon>Bacteroidota</taxon>
        <taxon>Flavobacteriia</taxon>
        <taxon>Flavobacteriales</taxon>
        <taxon>Flavobacteriaceae</taxon>
        <taxon>Gangjinia</taxon>
    </lineage>
</organism>
<dbReference type="EMBL" id="BAAAFG010000016">
    <property type="protein sequence ID" value="GAA0872981.1"/>
    <property type="molecule type" value="Genomic_DNA"/>
</dbReference>
<name>A0ABN1MIJ0_9FLAO</name>
<comment type="caution">
    <text evidence="2">The sequence shown here is derived from an EMBL/GenBank/DDBJ whole genome shotgun (WGS) entry which is preliminary data.</text>
</comment>
<protein>
    <submittedName>
        <fullName evidence="2">Uncharacterized protein</fullName>
    </submittedName>
</protein>
<reference evidence="2 3" key="1">
    <citation type="journal article" date="2019" name="Int. J. Syst. Evol. Microbiol.">
        <title>The Global Catalogue of Microorganisms (GCM) 10K type strain sequencing project: providing services to taxonomists for standard genome sequencing and annotation.</title>
        <authorList>
            <consortium name="The Broad Institute Genomics Platform"/>
            <consortium name="The Broad Institute Genome Sequencing Center for Infectious Disease"/>
            <person name="Wu L."/>
            <person name="Ma J."/>
        </authorList>
    </citation>
    <scope>NUCLEOTIDE SEQUENCE [LARGE SCALE GENOMIC DNA]</scope>
    <source>
        <strain evidence="2 3">JCM 16082</strain>
    </source>
</reference>
<proteinExistence type="predicted"/>
<feature type="transmembrane region" description="Helical" evidence="1">
    <location>
        <begin position="6"/>
        <end position="23"/>
    </location>
</feature>
<sequence length="104" mass="11537">MFAYLAGYGDLIAGLMVPVVLYFRDKKISFWLFNIVGFADFLIAVGTGLTFTFSGSNDIENLRLLPLAMIPLFGVPISGLTHIVMFDKLGLWTSEKERTTAKIV</sequence>
<keyword evidence="1" id="KW-0812">Transmembrane</keyword>
<feature type="transmembrane region" description="Helical" evidence="1">
    <location>
        <begin position="30"/>
        <end position="53"/>
    </location>
</feature>
<accession>A0ABN1MIJ0</accession>
<gene>
    <name evidence="2" type="ORF">GCM10009117_21280</name>
</gene>
<feature type="transmembrane region" description="Helical" evidence="1">
    <location>
        <begin position="65"/>
        <end position="86"/>
    </location>
</feature>
<keyword evidence="1" id="KW-1133">Transmembrane helix</keyword>
<dbReference type="Proteomes" id="UP001500507">
    <property type="component" value="Unassembled WGS sequence"/>
</dbReference>